<dbReference type="GO" id="GO:0015807">
    <property type="term" value="P:L-amino acid transport"/>
    <property type="evidence" value="ECO:0007669"/>
    <property type="project" value="TreeGrafter"/>
</dbReference>
<evidence type="ECO:0000256" key="5">
    <source>
        <dbReference type="ARBA" id="ARBA00022840"/>
    </source>
</evidence>
<sequence length="236" mass="25254">MSILLETRGLAAGYGALQIIKNIDIRVEHGSFTVVVGPNGAGKTTLMSALAGVLPVAAGEIRLDGQVLNTLSVSQRVKSGLVLVPEGRHLFGQMTVQENLELGGYLMTAAQRRQTMDEVCALFPRLAERRDQAAGSMSGGEQQMVAVGRALMGRPRCILLDEPALGLAPRMVATLFRILRQVAQNGTGVLLVEQNVRQALSICDHAYILEQGLVVAEGSGPELLQGERIRKSYLGL</sequence>
<evidence type="ECO:0000256" key="3">
    <source>
        <dbReference type="ARBA" id="ARBA00022475"/>
    </source>
</evidence>
<evidence type="ECO:0000313" key="9">
    <source>
        <dbReference type="Proteomes" id="UP000246145"/>
    </source>
</evidence>
<protein>
    <submittedName>
        <fullName evidence="8">Amino acid/amide ABC transporter ATP-binding protein 2 (HAAT family)</fullName>
    </submittedName>
</protein>
<accession>A0A2U1CLH4</accession>
<dbReference type="GO" id="GO:0015658">
    <property type="term" value="F:branched-chain amino acid transmembrane transporter activity"/>
    <property type="evidence" value="ECO:0007669"/>
    <property type="project" value="TreeGrafter"/>
</dbReference>
<comment type="caution">
    <text evidence="8">The sequence shown here is derived from an EMBL/GenBank/DDBJ whole genome shotgun (WGS) entry which is preliminary data.</text>
</comment>
<dbReference type="Pfam" id="PF00005">
    <property type="entry name" value="ABC_tran"/>
    <property type="match status" value="1"/>
</dbReference>
<reference evidence="8 9" key="1">
    <citation type="submission" date="2018-04" db="EMBL/GenBank/DDBJ databases">
        <title>Genomic Encyclopedia of Type Strains, Phase IV (KMG-IV): sequencing the most valuable type-strain genomes for metagenomic binning, comparative biology and taxonomic classification.</title>
        <authorList>
            <person name="Goeker M."/>
        </authorList>
    </citation>
    <scope>NUCLEOTIDE SEQUENCE [LARGE SCALE GENOMIC DNA]</scope>
    <source>
        <strain evidence="8 9">DSM 10065</strain>
    </source>
</reference>
<dbReference type="Gene3D" id="3.40.50.300">
    <property type="entry name" value="P-loop containing nucleotide triphosphate hydrolases"/>
    <property type="match status" value="1"/>
</dbReference>
<dbReference type="InterPro" id="IPR017871">
    <property type="entry name" value="ABC_transporter-like_CS"/>
</dbReference>
<keyword evidence="3" id="KW-1003">Cell membrane</keyword>
<dbReference type="InterPro" id="IPR003439">
    <property type="entry name" value="ABC_transporter-like_ATP-bd"/>
</dbReference>
<dbReference type="AlphaFoldDB" id="A0A2U1CLH4"/>
<dbReference type="Proteomes" id="UP000246145">
    <property type="component" value="Unassembled WGS sequence"/>
</dbReference>
<evidence type="ECO:0000256" key="4">
    <source>
        <dbReference type="ARBA" id="ARBA00022741"/>
    </source>
</evidence>
<dbReference type="RefSeq" id="WP_116518819.1">
    <property type="nucleotide sequence ID" value="NZ_JACCEX010000003.1"/>
</dbReference>
<dbReference type="PROSITE" id="PS00211">
    <property type="entry name" value="ABC_TRANSPORTER_1"/>
    <property type="match status" value="1"/>
</dbReference>
<dbReference type="SMART" id="SM00382">
    <property type="entry name" value="AAA"/>
    <property type="match status" value="1"/>
</dbReference>
<keyword evidence="3" id="KW-0472">Membrane</keyword>
<dbReference type="GO" id="GO:0005524">
    <property type="term" value="F:ATP binding"/>
    <property type="evidence" value="ECO:0007669"/>
    <property type="project" value="UniProtKB-KW"/>
</dbReference>
<dbReference type="OrthoDB" id="9776369at2"/>
<dbReference type="CDD" id="cd03224">
    <property type="entry name" value="ABC_TM1139_LivF_branched"/>
    <property type="match status" value="1"/>
</dbReference>
<keyword evidence="4" id="KW-0547">Nucleotide-binding</keyword>
<feature type="domain" description="ABC transporter" evidence="7">
    <location>
        <begin position="5"/>
        <end position="236"/>
    </location>
</feature>
<keyword evidence="6" id="KW-0029">Amino-acid transport</keyword>
<dbReference type="SUPFAM" id="SSF52540">
    <property type="entry name" value="P-loop containing nucleoside triphosphate hydrolases"/>
    <property type="match status" value="1"/>
</dbReference>
<evidence type="ECO:0000256" key="6">
    <source>
        <dbReference type="ARBA" id="ARBA00022970"/>
    </source>
</evidence>
<dbReference type="InterPro" id="IPR027417">
    <property type="entry name" value="P-loop_NTPase"/>
</dbReference>
<gene>
    <name evidence="8" type="ORF">C7440_2574</name>
</gene>
<evidence type="ECO:0000259" key="7">
    <source>
        <dbReference type="PROSITE" id="PS50893"/>
    </source>
</evidence>
<evidence type="ECO:0000313" key="8">
    <source>
        <dbReference type="EMBL" id="PVY61841.1"/>
    </source>
</evidence>
<keyword evidence="2" id="KW-0813">Transport</keyword>
<dbReference type="InterPro" id="IPR052156">
    <property type="entry name" value="BCAA_Transport_ATP-bd_LivF"/>
</dbReference>
<dbReference type="STRING" id="1231391.GCA_000308195_00383"/>
<keyword evidence="5 8" id="KW-0067">ATP-binding</keyword>
<proteinExistence type="inferred from homology"/>
<dbReference type="PANTHER" id="PTHR43820:SF4">
    <property type="entry name" value="HIGH-AFFINITY BRANCHED-CHAIN AMINO ACID TRANSPORT ATP-BINDING PROTEIN LIVF"/>
    <property type="match status" value="1"/>
</dbReference>
<dbReference type="PANTHER" id="PTHR43820">
    <property type="entry name" value="HIGH-AFFINITY BRANCHED-CHAIN AMINO ACID TRANSPORT ATP-BINDING PROTEIN LIVF"/>
    <property type="match status" value="1"/>
</dbReference>
<name>A0A2U1CLH4_9BURK</name>
<dbReference type="GO" id="GO:0016887">
    <property type="term" value="F:ATP hydrolysis activity"/>
    <property type="evidence" value="ECO:0007669"/>
    <property type="project" value="InterPro"/>
</dbReference>
<evidence type="ECO:0000256" key="2">
    <source>
        <dbReference type="ARBA" id="ARBA00022448"/>
    </source>
</evidence>
<keyword evidence="9" id="KW-1185">Reference proteome</keyword>
<organism evidence="8 9">
    <name type="scientific">Pusillimonas noertemannii</name>
    <dbReference type="NCBI Taxonomy" id="305977"/>
    <lineage>
        <taxon>Bacteria</taxon>
        <taxon>Pseudomonadati</taxon>
        <taxon>Pseudomonadota</taxon>
        <taxon>Betaproteobacteria</taxon>
        <taxon>Burkholderiales</taxon>
        <taxon>Alcaligenaceae</taxon>
        <taxon>Pusillimonas</taxon>
    </lineage>
</organism>
<evidence type="ECO:0000256" key="1">
    <source>
        <dbReference type="ARBA" id="ARBA00005417"/>
    </source>
</evidence>
<comment type="similarity">
    <text evidence="1">Belongs to the ABC transporter superfamily.</text>
</comment>
<dbReference type="PROSITE" id="PS50893">
    <property type="entry name" value="ABC_TRANSPORTER_2"/>
    <property type="match status" value="1"/>
</dbReference>
<dbReference type="InterPro" id="IPR003593">
    <property type="entry name" value="AAA+_ATPase"/>
</dbReference>
<dbReference type="EMBL" id="QEKO01000003">
    <property type="protein sequence ID" value="PVY61841.1"/>
    <property type="molecule type" value="Genomic_DNA"/>
</dbReference>